<evidence type="ECO:0000256" key="1">
    <source>
        <dbReference type="ARBA" id="ARBA00023242"/>
    </source>
</evidence>
<gene>
    <name evidence="3" type="ORF">FOXG_02645</name>
</gene>
<sequence>MVYRGRLSRDCLPCRKRKLRCDLRPEGCGQCSRARLECYGYRDHHDLVFRDETLATEQKIMARELSGKPPQPSTLELGWNIQAPYAFFSIFVFGFSRSHMATAPGYNKAPSTGYFAASVEATSLAFLVTHLNRLDLMGPANSAYVTAIQRLNLALNGPETLHLEEALESILLLDTYEKMVCRNPRGSSLWINHPRGGISLLESCGSQVVTSYLGRQLGARLVSALTVSCGAAAVAVPEALRTLRRQLDPFVNSVKWRFMGILASIVDLQADLHKGGDRCKPGPVKQAEQLDAELTRLHKGLPLSWRPLRVSPVRDHPLIFGSYYDIFPDQCAVQLANGICVMRLLLNRIITMYSPNKSSGSDSYDIACQICASVPQFLPSVAQQDETAPFSPVLRLQCCTLLAPLYVANHVSEDVTMRAWIGHCLQYMSDRGGMKIAQDVRDAMTNNLDLDYWFVVSMVGSYAFAT</sequence>
<dbReference type="PANTHER" id="PTHR38791:SF11">
    <property type="entry name" value="ZN(II)2CYS6 TRANSCRIPTION FACTOR (EUROFUNG)"/>
    <property type="match status" value="1"/>
</dbReference>
<dbReference type="Gene3D" id="4.10.240.10">
    <property type="entry name" value="Zn(2)-C6 fungal-type DNA-binding domain"/>
    <property type="match status" value="1"/>
</dbReference>
<evidence type="ECO:0000259" key="2">
    <source>
        <dbReference type="PROSITE" id="PS50048"/>
    </source>
</evidence>
<dbReference type="OrthoDB" id="5429770at2759"/>
<dbReference type="AlphaFoldDB" id="A0A0J9WIB8"/>
<accession>A0A0J9WIB8</accession>
<dbReference type="InterPro" id="IPR001138">
    <property type="entry name" value="Zn2Cys6_DnaBD"/>
</dbReference>
<dbReference type="InterPro" id="IPR036864">
    <property type="entry name" value="Zn2-C6_fun-type_DNA-bd_sf"/>
</dbReference>
<evidence type="ECO:0000313" key="4">
    <source>
        <dbReference type="Proteomes" id="UP000009097"/>
    </source>
</evidence>
<proteinExistence type="predicted"/>
<dbReference type="GeneID" id="28944828"/>
<dbReference type="VEuPathDB" id="FungiDB:FOXG_02645"/>
<dbReference type="Proteomes" id="UP000009097">
    <property type="component" value="Unassembled WGS sequence"/>
</dbReference>
<dbReference type="PROSITE" id="PS50048">
    <property type="entry name" value="ZN2_CY6_FUNGAL_2"/>
    <property type="match status" value="1"/>
</dbReference>
<dbReference type="EMBL" id="DS231697">
    <property type="protein sequence ID" value="KNA98256.1"/>
    <property type="molecule type" value="Genomic_DNA"/>
</dbReference>
<organism evidence="3 4">
    <name type="scientific">Fusarium oxysporum f. sp. lycopersici (strain 4287 / CBS 123668 / FGSC 9935 / NRRL 34936)</name>
    <name type="common">Fusarium vascular wilt of tomato</name>
    <dbReference type="NCBI Taxonomy" id="426428"/>
    <lineage>
        <taxon>Eukaryota</taxon>
        <taxon>Fungi</taxon>
        <taxon>Dikarya</taxon>
        <taxon>Ascomycota</taxon>
        <taxon>Pezizomycotina</taxon>
        <taxon>Sordariomycetes</taxon>
        <taxon>Hypocreomycetidae</taxon>
        <taxon>Hypocreales</taxon>
        <taxon>Nectriaceae</taxon>
        <taxon>Fusarium</taxon>
        <taxon>Fusarium oxysporum species complex</taxon>
    </lineage>
</organism>
<dbReference type="SUPFAM" id="SSF57701">
    <property type="entry name" value="Zn2/Cys6 DNA-binding domain"/>
    <property type="match status" value="1"/>
</dbReference>
<dbReference type="KEGG" id="fox:FOXG_02645"/>
<reference evidence="3" key="2">
    <citation type="journal article" date="2010" name="Nature">
        <title>Comparative genomics reveals mobile pathogenicity chromosomes in Fusarium.</title>
        <authorList>
            <person name="Ma L.J."/>
            <person name="van der Does H.C."/>
            <person name="Borkovich K.A."/>
            <person name="Coleman J.J."/>
            <person name="Daboussi M.J."/>
            <person name="Di Pietro A."/>
            <person name="Dufresne M."/>
            <person name="Freitag M."/>
            <person name="Grabherr M."/>
            <person name="Henrissat B."/>
            <person name="Houterman P.M."/>
            <person name="Kang S."/>
            <person name="Shim W.B."/>
            <person name="Woloshuk C."/>
            <person name="Xie X."/>
            <person name="Xu J.R."/>
            <person name="Antoniw J."/>
            <person name="Baker S.E."/>
            <person name="Bluhm B.H."/>
            <person name="Breakspear A."/>
            <person name="Brown D.W."/>
            <person name="Butchko R.A."/>
            <person name="Chapman S."/>
            <person name="Coulson R."/>
            <person name="Coutinho P.M."/>
            <person name="Danchin E.G."/>
            <person name="Diener A."/>
            <person name="Gale L.R."/>
            <person name="Gardiner D.M."/>
            <person name="Goff S."/>
            <person name="Hammond-Kosack K.E."/>
            <person name="Hilburn K."/>
            <person name="Hua-Van A."/>
            <person name="Jonkers W."/>
            <person name="Kazan K."/>
            <person name="Kodira C.D."/>
            <person name="Koehrsen M."/>
            <person name="Kumar L."/>
            <person name="Lee Y.H."/>
            <person name="Li L."/>
            <person name="Manners J.M."/>
            <person name="Miranda-Saavedra D."/>
            <person name="Mukherjee M."/>
            <person name="Park G."/>
            <person name="Park J."/>
            <person name="Park S.Y."/>
            <person name="Proctor R.H."/>
            <person name="Regev A."/>
            <person name="Ruiz-Roldan M.C."/>
            <person name="Sain D."/>
            <person name="Sakthikumar S."/>
            <person name="Sykes S."/>
            <person name="Schwartz D.C."/>
            <person name="Turgeon B.G."/>
            <person name="Wapinski I."/>
            <person name="Yoder O."/>
            <person name="Young S."/>
            <person name="Zeng Q."/>
            <person name="Zhou S."/>
            <person name="Galagan J."/>
            <person name="Cuomo C.A."/>
            <person name="Kistler H.C."/>
            <person name="Rep M."/>
        </authorList>
    </citation>
    <scope>NUCLEOTIDE SEQUENCE [LARGE SCALE GENOMIC DNA]</scope>
    <source>
        <strain evidence="3">4287</strain>
    </source>
</reference>
<feature type="domain" description="Zn(2)-C6 fungal-type" evidence="2">
    <location>
        <begin position="10"/>
        <end position="38"/>
    </location>
</feature>
<name>A0A0J9WIB8_FUSO4</name>
<dbReference type="InterPro" id="IPR053175">
    <property type="entry name" value="DHMBA_Reg_Transcription_Factor"/>
</dbReference>
<dbReference type="RefSeq" id="XP_018236302.1">
    <property type="nucleotide sequence ID" value="XM_018380110.1"/>
</dbReference>
<dbReference type="PANTHER" id="PTHR38791">
    <property type="entry name" value="ZN(II)2CYS6 TRANSCRIPTION FACTOR (EUROFUNG)-RELATED-RELATED"/>
    <property type="match status" value="1"/>
</dbReference>
<dbReference type="GO" id="GO:0008270">
    <property type="term" value="F:zinc ion binding"/>
    <property type="evidence" value="ECO:0007669"/>
    <property type="project" value="InterPro"/>
</dbReference>
<evidence type="ECO:0000313" key="3">
    <source>
        <dbReference type="EMBL" id="KNA98256.1"/>
    </source>
</evidence>
<dbReference type="GO" id="GO:0000981">
    <property type="term" value="F:DNA-binding transcription factor activity, RNA polymerase II-specific"/>
    <property type="evidence" value="ECO:0007669"/>
    <property type="project" value="InterPro"/>
</dbReference>
<dbReference type="Pfam" id="PF00172">
    <property type="entry name" value="Zn_clus"/>
    <property type="match status" value="1"/>
</dbReference>
<dbReference type="CDD" id="cd00067">
    <property type="entry name" value="GAL4"/>
    <property type="match status" value="1"/>
</dbReference>
<protein>
    <recommendedName>
        <fullName evidence="2">Zn(2)-C6 fungal-type domain-containing protein</fullName>
    </recommendedName>
</protein>
<keyword evidence="1" id="KW-0539">Nucleus</keyword>
<reference evidence="3" key="1">
    <citation type="submission" date="2007-04" db="EMBL/GenBank/DDBJ databases">
        <authorList>
            <consortium name="The Broad Institute Genome Sequencing Platform"/>
            <person name="Birren B."/>
            <person name="Lander E."/>
            <person name="Galagan J."/>
            <person name="Nusbaum C."/>
            <person name="Devon K."/>
            <person name="Ma L.-J."/>
            <person name="Jaffe D."/>
            <person name="Butler J."/>
            <person name="Alvarez P."/>
            <person name="Gnerre S."/>
            <person name="Grabherr M."/>
            <person name="Kleber M."/>
            <person name="Mauceli E."/>
            <person name="Brockman W."/>
            <person name="MacCallum I.A."/>
            <person name="Young S."/>
            <person name="LaButti K."/>
            <person name="DeCaprio D."/>
            <person name="Crawford M."/>
            <person name="Koehrsen M."/>
            <person name="Engels R."/>
            <person name="Montgomery P."/>
            <person name="Pearson M."/>
            <person name="Howarth C."/>
            <person name="Larson L."/>
            <person name="White J."/>
            <person name="O'Leary S."/>
            <person name="Kodira C."/>
            <person name="Zeng Q."/>
            <person name="Yandava C."/>
            <person name="Alvarado L."/>
            <person name="Kistler C."/>
            <person name="Shim W.-B."/>
            <person name="Kang S."/>
            <person name="Woloshuk C."/>
        </authorList>
    </citation>
    <scope>NUCLEOTIDE SEQUENCE</scope>
    <source>
        <strain evidence="3">4287</strain>
    </source>
</reference>